<feature type="domain" description="HAT C-terminal dimerisation" evidence="2">
    <location>
        <begin position="518"/>
        <end position="558"/>
    </location>
</feature>
<evidence type="ECO:0000259" key="2">
    <source>
        <dbReference type="Pfam" id="PF05699"/>
    </source>
</evidence>
<feature type="non-terminal residue" evidence="4">
    <location>
        <position position="1"/>
    </location>
</feature>
<dbReference type="InterPro" id="IPR012337">
    <property type="entry name" value="RNaseH-like_sf"/>
</dbReference>
<evidence type="ECO:0000313" key="4">
    <source>
        <dbReference type="EMBL" id="KAL0011927.1"/>
    </source>
</evidence>
<dbReference type="Pfam" id="PF14291">
    <property type="entry name" value="DUF4371"/>
    <property type="match status" value="1"/>
</dbReference>
<dbReference type="Proteomes" id="UP001459277">
    <property type="component" value="Unassembled WGS sequence"/>
</dbReference>
<organism evidence="4 5">
    <name type="scientific">Lithocarpus litseifolius</name>
    <dbReference type="NCBI Taxonomy" id="425828"/>
    <lineage>
        <taxon>Eukaryota</taxon>
        <taxon>Viridiplantae</taxon>
        <taxon>Streptophyta</taxon>
        <taxon>Embryophyta</taxon>
        <taxon>Tracheophyta</taxon>
        <taxon>Spermatophyta</taxon>
        <taxon>Magnoliopsida</taxon>
        <taxon>eudicotyledons</taxon>
        <taxon>Gunneridae</taxon>
        <taxon>Pentapetalae</taxon>
        <taxon>rosids</taxon>
        <taxon>fabids</taxon>
        <taxon>Fagales</taxon>
        <taxon>Fagaceae</taxon>
        <taxon>Lithocarpus</taxon>
    </lineage>
</organism>
<feature type="domain" description="DUF4371" evidence="3">
    <location>
        <begin position="45"/>
        <end position="174"/>
    </location>
</feature>
<sequence length="560" mass="63500">QDVGMQSRGDSFVTKGFNSWNKKEKLDLHVGGVNSAHNQALKNDHNDVINEVLQKTPENSKLTHPDIQKDIVNAIAYKTTNAIIEDLGSGFFSILVDESRDISIKEQMAVVLRYVDKKGIVTERFLGIVHVADTSALSLKTAIEFLLCKYSLSLSRLRGQGYDGTNNMQGKFNGLKTLILKENKSAFYVHCFAHQLQLTLVVVANKHTDIAEFFSLVSKIVTIVGASCKRREFLRNAQLAKITEALNLGELESGQGLNQETSLKRAGDTRWGSHYMTILNLILMFSSTFDVLEMIEKDSLLSEQRVEAQSILRLILSFEFSFALHLMKNILRSTTELSIALQKKNQDIVNAMTLVRVSKQRLQMMRDDEWEALLTKVSTFCSKHDIPILNMEKIFVVGVRPRRNAPHITNLHHYRVDLFFKVIDLQLQELNNRFSEVTTELLLCMACLNPSDSFSAFDIQKLTHFAKFYPSDSSETDVLALDNQLHTYIVDMCSNNKFLELKGIGDLARKMVETNKDVIYPLVYLLVKLVLTLPVATATVERSFSTMKYIKNELRNQMGD</sequence>
<keyword evidence="5" id="KW-1185">Reference proteome</keyword>
<protein>
    <recommendedName>
        <fullName evidence="6">Dimer_Tnp_hAT domain-containing protein/DUF4371 domain-containing protein</fullName>
    </recommendedName>
</protein>
<accession>A0AAW2DQ42</accession>
<dbReference type="GO" id="GO:0046983">
    <property type="term" value="F:protein dimerization activity"/>
    <property type="evidence" value="ECO:0007669"/>
    <property type="project" value="InterPro"/>
</dbReference>
<name>A0AAW2DQ42_9ROSI</name>
<dbReference type="EMBL" id="JAZDWU010000002">
    <property type="protein sequence ID" value="KAL0011927.1"/>
    <property type="molecule type" value="Genomic_DNA"/>
</dbReference>
<dbReference type="AlphaFoldDB" id="A0AAW2DQ42"/>
<gene>
    <name evidence="4" type="ORF">SO802_007035</name>
</gene>
<dbReference type="Pfam" id="PF05699">
    <property type="entry name" value="Dimer_Tnp_hAT"/>
    <property type="match status" value="1"/>
</dbReference>
<keyword evidence="1" id="KW-0472">Membrane</keyword>
<reference evidence="4 5" key="1">
    <citation type="submission" date="2024-01" db="EMBL/GenBank/DDBJ databases">
        <title>A telomere-to-telomere, gap-free genome of sweet tea (Lithocarpus litseifolius).</title>
        <authorList>
            <person name="Zhou J."/>
        </authorList>
    </citation>
    <scope>NUCLEOTIDE SEQUENCE [LARGE SCALE GENOMIC DNA]</scope>
    <source>
        <strain evidence="4">Zhou-2022a</strain>
        <tissue evidence="4">Leaf</tissue>
    </source>
</reference>
<dbReference type="SUPFAM" id="SSF53098">
    <property type="entry name" value="Ribonuclease H-like"/>
    <property type="match status" value="1"/>
</dbReference>
<dbReference type="PANTHER" id="PTHR11697">
    <property type="entry name" value="GENERAL TRANSCRIPTION FACTOR 2-RELATED ZINC FINGER PROTEIN"/>
    <property type="match status" value="1"/>
</dbReference>
<dbReference type="InterPro" id="IPR008906">
    <property type="entry name" value="HATC_C_dom"/>
</dbReference>
<keyword evidence="1" id="KW-0812">Transmembrane</keyword>
<evidence type="ECO:0000313" key="5">
    <source>
        <dbReference type="Proteomes" id="UP001459277"/>
    </source>
</evidence>
<keyword evidence="1" id="KW-1133">Transmembrane helix</keyword>
<evidence type="ECO:0000256" key="1">
    <source>
        <dbReference type="SAM" id="Phobius"/>
    </source>
</evidence>
<evidence type="ECO:0008006" key="6">
    <source>
        <dbReference type="Google" id="ProtNLM"/>
    </source>
</evidence>
<evidence type="ECO:0000259" key="3">
    <source>
        <dbReference type="Pfam" id="PF14291"/>
    </source>
</evidence>
<comment type="caution">
    <text evidence="4">The sequence shown here is derived from an EMBL/GenBank/DDBJ whole genome shotgun (WGS) entry which is preliminary data.</text>
</comment>
<feature type="transmembrane region" description="Helical" evidence="1">
    <location>
        <begin position="518"/>
        <end position="540"/>
    </location>
</feature>
<proteinExistence type="predicted"/>
<dbReference type="InterPro" id="IPR025398">
    <property type="entry name" value="DUF4371"/>
</dbReference>
<dbReference type="InterPro" id="IPR055298">
    <property type="entry name" value="AtLOH3-like"/>
</dbReference>
<dbReference type="PANTHER" id="PTHR11697:SF230">
    <property type="entry name" value="ZINC FINGER, MYM DOMAIN CONTAINING 1"/>
    <property type="match status" value="1"/>
</dbReference>